<feature type="domain" description="PNPLA" evidence="3">
    <location>
        <begin position="1"/>
        <end position="105"/>
    </location>
</feature>
<gene>
    <name evidence="4" type="ORF">E8E13_000787</name>
</gene>
<reference evidence="4" key="1">
    <citation type="submission" date="2019-04" db="EMBL/GenBank/DDBJ databases">
        <title>Sequencing of skin fungus with MAO and IRED activity.</title>
        <authorList>
            <person name="Marsaioli A.J."/>
            <person name="Bonatto J.M.C."/>
            <person name="Reis Junior O."/>
        </authorList>
    </citation>
    <scope>NUCLEOTIDE SEQUENCE</scope>
    <source>
        <strain evidence="4">30M1</strain>
    </source>
</reference>
<comment type="caution">
    <text evidence="2">Lacks conserved residue(s) required for the propagation of feature annotation.</text>
</comment>
<evidence type="ECO:0000259" key="3">
    <source>
        <dbReference type="PROSITE" id="PS51635"/>
    </source>
</evidence>
<name>A0A9P4W5T3_CURKU</name>
<protein>
    <recommendedName>
        <fullName evidence="3">PNPLA domain-containing protein</fullName>
    </recommendedName>
</protein>
<keyword evidence="5" id="KW-1185">Reference proteome</keyword>
<evidence type="ECO:0000313" key="4">
    <source>
        <dbReference type="EMBL" id="KAF2993349.1"/>
    </source>
</evidence>
<evidence type="ECO:0000256" key="1">
    <source>
        <dbReference type="ARBA" id="ARBA00023098"/>
    </source>
</evidence>
<organism evidence="4 5">
    <name type="scientific">Curvularia kusanoi</name>
    <name type="common">Cochliobolus kusanoi</name>
    <dbReference type="NCBI Taxonomy" id="90978"/>
    <lineage>
        <taxon>Eukaryota</taxon>
        <taxon>Fungi</taxon>
        <taxon>Dikarya</taxon>
        <taxon>Ascomycota</taxon>
        <taxon>Pezizomycotina</taxon>
        <taxon>Dothideomycetes</taxon>
        <taxon>Pleosporomycetidae</taxon>
        <taxon>Pleosporales</taxon>
        <taxon>Pleosporineae</taxon>
        <taxon>Pleosporaceae</taxon>
        <taxon>Curvularia</taxon>
    </lineage>
</organism>
<dbReference type="GO" id="GO:0046486">
    <property type="term" value="P:glycerolipid metabolic process"/>
    <property type="evidence" value="ECO:0007669"/>
    <property type="project" value="UniProtKB-ARBA"/>
</dbReference>
<evidence type="ECO:0000313" key="5">
    <source>
        <dbReference type="Proteomes" id="UP000801428"/>
    </source>
</evidence>
<dbReference type="OrthoDB" id="5346457at2759"/>
<dbReference type="PROSITE" id="PS51635">
    <property type="entry name" value="PNPLA"/>
    <property type="match status" value="1"/>
</dbReference>
<proteinExistence type="predicted"/>
<evidence type="ECO:0000256" key="2">
    <source>
        <dbReference type="PROSITE-ProRule" id="PRU01161"/>
    </source>
</evidence>
<dbReference type="Proteomes" id="UP000801428">
    <property type="component" value="Unassembled WGS sequence"/>
</dbReference>
<dbReference type="EMBL" id="SWKU01000054">
    <property type="protein sequence ID" value="KAF2993349.1"/>
    <property type="molecule type" value="Genomic_DNA"/>
</dbReference>
<dbReference type="InterPro" id="IPR016035">
    <property type="entry name" value="Acyl_Trfase/lysoPLipase"/>
</dbReference>
<keyword evidence="1" id="KW-0443">Lipid metabolism</keyword>
<dbReference type="InterPro" id="IPR002641">
    <property type="entry name" value="PNPLA_dom"/>
</dbReference>
<comment type="caution">
    <text evidence="4">The sequence shown here is derived from an EMBL/GenBank/DDBJ whole genome shotgun (WGS) entry which is preliminary data.</text>
</comment>
<accession>A0A9P4W5T3</accession>
<feature type="short sequence motif" description="DGA/G" evidence="2">
    <location>
        <begin position="92"/>
        <end position="94"/>
    </location>
</feature>
<dbReference type="AlphaFoldDB" id="A0A9P4W5T3"/>
<dbReference type="SUPFAM" id="SSF52151">
    <property type="entry name" value="FabD/lysophospholipase-like"/>
    <property type="match status" value="1"/>
</dbReference>
<sequence>MTVKGRVQGRFDSDELARAIQGDEPDVACKIFLCATSRETSETVCLASGSSPGGSSDLLNSETIWKACRATPAASSFFDPIAVECFGEESVDGATGANNPVRELWDQAQTTWGPELLEG</sequence>
<dbReference type="Gene3D" id="3.40.1090.10">
    <property type="entry name" value="Cytosolic phospholipase A2 catalytic domain"/>
    <property type="match status" value="1"/>
</dbReference>